<organism evidence="3 4">
    <name type="scientific">Rhizoctonia solani</name>
    <dbReference type="NCBI Taxonomy" id="456999"/>
    <lineage>
        <taxon>Eukaryota</taxon>
        <taxon>Fungi</taxon>
        <taxon>Dikarya</taxon>
        <taxon>Basidiomycota</taxon>
        <taxon>Agaricomycotina</taxon>
        <taxon>Agaricomycetes</taxon>
        <taxon>Cantharellales</taxon>
        <taxon>Ceratobasidiaceae</taxon>
        <taxon>Rhizoctonia</taxon>
    </lineage>
</organism>
<feature type="region of interest" description="Disordered" evidence="1">
    <location>
        <begin position="1"/>
        <end position="47"/>
    </location>
</feature>
<keyword evidence="2" id="KW-0812">Transmembrane</keyword>
<evidence type="ECO:0000313" key="3">
    <source>
        <dbReference type="EMBL" id="CAE6405017.1"/>
    </source>
</evidence>
<reference evidence="3" key="1">
    <citation type="submission" date="2021-01" db="EMBL/GenBank/DDBJ databases">
        <authorList>
            <person name="Kaushik A."/>
        </authorList>
    </citation>
    <scope>NUCLEOTIDE SEQUENCE</scope>
    <source>
        <strain evidence="3">AG4-R118</strain>
    </source>
</reference>
<protein>
    <submittedName>
        <fullName evidence="3">Uncharacterized protein</fullName>
    </submittedName>
</protein>
<dbReference type="Proteomes" id="UP000663888">
    <property type="component" value="Unassembled WGS sequence"/>
</dbReference>
<proteinExistence type="predicted"/>
<sequence>MFPSEASPDHSGSHSRQSSSFSGATAIEKERQLTTKQPTPKVQIERDRQGVTVEGYRTLGLVSTFIAGVESQCLGLLSDESDRSELGEVASALLLIGLSLSVLGAALSLLAARWFDLLKGDQIIMLEYRWACAQNNRKRSDPEAPAVDIPKELQGVIDDFKRNRSWRDYLVAKAVGSAVLIVFW</sequence>
<keyword evidence="2" id="KW-0472">Membrane</keyword>
<dbReference type="EMBL" id="CAJMWX010000147">
    <property type="protein sequence ID" value="CAE6405017.1"/>
    <property type="molecule type" value="Genomic_DNA"/>
</dbReference>
<evidence type="ECO:0000313" key="4">
    <source>
        <dbReference type="Proteomes" id="UP000663888"/>
    </source>
</evidence>
<dbReference type="AlphaFoldDB" id="A0A8H2WSF7"/>
<name>A0A8H2WSF7_9AGAM</name>
<accession>A0A8H2WSF7</accession>
<gene>
    <name evidence="3" type="ORF">RDB_LOCUS6675</name>
</gene>
<comment type="caution">
    <text evidence="3">The sequence shown here is derived from an EMBL/GenBank/DDBJ whole genome shotgun (WGS) entry which is preliminary data.</text>
</comment>
<evidence type="ECO:0000256" key="1">
    <source>
        <dbReference type="SAM" id="MobiDB-lite"/>
    </source>
</evidence>
<keyword evidence="2" id="KW-1133">Transmembrane helix</keyword>
<feature type="transmembrane region" description="Helical" evidence="2">
    <location>
        <begin position="89"/>
        <end position="115"/>
    </location>
</feature>
<evidence type="ECO:0000256" key="2">
    <source>
        <dbReference type="SAM" id="Phobius"/>
    </source>
</evidence>